<keyword evidence="4" id="KW-0677">Repeat</keyword>
<evidence type="ECO:0000256" key="2">
    <source>
        <dbReference type="ARBA" id="ARBA00022448"/>
    </source>
</evidence>
<dbReference type="Gene3D" id="3.40.50.1820">
    <property type="entry name" value="alpha/beta hydrolase"/>
    <property type="match status" value="1"/>
</dbReference>
<dbReference type="InterPro" id="IPR029058">
    <property type="entry name" value="AB_hydrolase_fold"/>
</dbReference>
<dbReference type="Pfam" id="PF07859">
    <property type="entry name" value="Abhydrolase_3"/>
    <property type="match status" value="1"/>
</dbReference>
<feature type="transmembrane region" description="Helical" evidence="7">
    <location>
        <begin position="35"/>
        <end position="54"/>
    </location>
</feature>
<protein>
    <recommendedName>
        <fullName evidence="8">Alpha/beta hydrolase fold-3 domain-containing protein</fullName>
    </recommendedName>
</protein>
<dbReference type="GO" id="GO:0015184">
    <property type="term" value="F:L-cystine transmembrane transporter activity"/>
    <property type="evidence" value="ECO:0007669"/>
    <property type="project" value="TreeGrafter"/>
</dbReference>
<dbReference type="SUPFAM" id="SSF53474">
    <property type="entry name" value="alpha/beta-Hydrolases"/>
    <property type="match status" value="1"/>
</dbReference>
<feature type="domain" description="Alpha/beta hydrolase fold-3" evidence="8">
    <location>
        <begin position="322"/>
        <end position="498"/>
    </location>
</feature>
<dbReference type="EMBL" id="JABAYA010000054">
    <property type="protein sequence ID" value="KAF7727544.1"/>
    <property type="molecule type" value="Genomic_DNA"/>
</dbReference>
<keyword evidence="10" id="KW-1185">Reference proteome</keyword>
<feature type="transmembrane region" description="Helical" evidence="7">
    <location>
        <begin position="120"/>
        <end position="139"/>
    </location>
</feature>
<evidence type="ECO:0000313" key="10">
    <source>
        <dbReference type="Proteomes" id="UP000605846"/>
    </source>
</evidence>
<dbReference type="AlphaFoldDB" id="A0A8H7BV36"/>
<evidence type="ECO:0000256" key="6">
    <source>
        <dbReference type="ARBA" id="ARBA00023136"/>
    </source>
</evidence>
<dbReference type="GO" id="GO:0016787">
    <property type="term" value="F:hydrolase activity"/>
    <property type="evidence" value="ECO:0007669"/>
    <property type="project" value="InterPro"/>
</dbReference>
<dbReference type="Proteomes" id="UP000605846">
    <property type="component" value="Unassembled WGS sequence"/>
</dbReference>
<dbReference type="InterPro" id="IPR013094">
    <property type="entry name" value="AB_hydrolase_3"/>
</dbReference>
<feature type="transmembrane region" description="Helical" evidence="7">
    <location>
        <begin position="159"/>
        <end position="178"/>
    </location>
</feature>
<keyword evidence="3 7" id="KW-0812">Transmembrane</keyword>
<evidence type="ECO:0000256" key="4">
    <source>
        <dbReference type="ARBA" id="ARBA00022737"/>
    </source>
</evidence>
<organism evidence="9 10">
    <name type="scientific">Apophysomyces ossiformis</name>
    <dbReference type="NCBI Taxonomy" id="679940"/>
    <lineage>
        <taxon>Eukaryota</taxon>
        <taxon>Fungi</taxon>
        <taxon>Fungi incertae sedis</taxon>
        <taxon>Mucoromycota</taxon>
        <taxon>Mucoromycotina</taxon>
        <taxon>Mucoromycetes</taxon>
        <taxon>Mucorales</taxon>
        <taxon>Mucorineae</taxon>
        <taxon>Mucoraceae</taxon>
        <taxon>Apophysomyces</taxon>
    </lineage>
</organism>
<reference evidence="9" key="1">
    <citation type="submission" date="2020-01" db="EMBL/GenBank/DDBJ databases">
        <title>Genome Sequencing of Three Apophysomyces-Like Fungal Strains Confirms a Novel Fungal Genus in the Mucoromycota with divergent Burkholderia-like Endosymbiotic Bacteria.</title>
        <authorList>
            <person name="Stajich J.E."/>
            <person name="Macias A.M."/>
            <person name="Carter-House D."/>
            <person name="Lovett B."/>
            <person name="Kasson L.R."/>
            <person name="Berry K."/>
            <person name="Grigoriev I."/>
            <person name="Chang Y."/>
            <person name="Spatafora J."/>
            <person name="Kasson M.T."/>
        </authorList>
    </citation>
    <scope>NUCLEOTIDE SEQUENCE</scope>
    <source>
        <strain evidence="9">NRRL A-21654</strain>
    </source>
</reference>
<evidence type="ECO:0000259" key="8">
    <source>
        <dbReference type="Pfam" id="PF07859"/>
    </source>
</evidence>
<evidence type="ECO:0000313" key="9">
    <source>
        <dbReference type="EMBL" id="KAF7727544.1"/>
    </source>
</evidence>
<keyword evidence="5 7" id="KW-1133">Transmembrane helix</keyword>
<keyword evidence="6 7" id="KW-0472">Membrane</keyword>
<accession>A0A8H7BV36</accession>
<name>A0A8H7BV36_9FUNG</name>
<evidence type="ECO:0000256" key="5">
    <source>
        <dbReference type="ARBA" id="ARBA00022989"/>
    </source>
</evidence>
<sequence>MSSVFNLAFYFSEEIQNEYKRRNHDSDNLVRANDVMFAVHAFLISSFTLTQTFLYKKDDSQRISNVAAAAITTAVLGTIAMIMSAYAGYVMWIDVMYYLSYIKLGAWLNFRRKSTVGWSIYNILLDFTGGSLSIAQLLLDAYLSGDWSGVSGDPVKFGLGFVSIAFDLIFMAQHYLLYPDRTDFYLNSVEEERRRLIVEGRVPRHDVEEEESGYGSGALRRWFIVFLLRIAFTIPRQQYARTLVKFLGALFFKYNDSWTQSSDRGIWIAEDIKQAKREELEDRLSSSDVVLFWIPGGGFRFHLTRLYIQTFIAWIRALEADKNLKCMVFVPQYRLSPEHPFPAAIQDITSTYDWLLKTMHVSPKKILWGGDDAGVAVALDTLQRLEKEQPRPVGLICASPYIGYEAGGESWRDNMKNDFILASSITRMEESYIPEEGEQPFQYIPSSFDLATFLPRHMLIFVGGKEVLLDEAGRLEARARSGGVQVTMIQQPDEPHLWSMLGGVTIRDPHVWQNSIDRWAYFVANTIKTP</sequence>
<dbReference type="PANTHER" id="PTHR13131:SF5">
    <property type="entry name" value="CYSTINOSIN"/>
    <property type="match status" value="1"/>
</dbReference>
<proteinExistence type="predicted"/>
<dbReference type="GO" id="GO:0005774">
    <property type="term" value="C:vacuolar membrane"/>
    <property type="evidence" value="ECO:0007669"/>
    <property type="project" value="TreeGrafter"/>
</dbReference>
<dbReference type="InterPro" id="IPR006603">
    <property type="entry name" value="PQ-loop_rpt"/>
</dbReference>
<gene>
    <name evidence="9" type="ORF">EC973_007417</name>
</gene>
<dbReference type="PANTHER" id="PTHR13131">
    <property type="entry name" value="CYSTINOSIN"/>
    <property type="match status" value="1"/>
</dbReference>
<feature type="transmembrane region" description="Helical" evidence="7">
    <location>
        <begin position="66"/>
        <end position="83"/>
    </location>
</feature>
<dbReference type="GO" id="GO:0012505">
    <property type="term" value="C:endomembrane system"/>
    <property type="evidence" value="ECO:0007669"/>
    <property type="project" value="UniProtKB-SubCell"/>
</dbReference>
<comment type="caution">
    <text evidence="9">The sequence shown here is derived from an EMBL/GenBank/DDBJ whole genome shotgun (WGS) entry which is preliminary data.</text>
</comment>
<dbReference type="OrthoDB" id="75720at2759"/>
<dbReference type="InterPro" id="IPR005282">
    <property type="entry name" value="LC_transporter"/>
</dbReference>
<evidence type="ECO:0000256" key="3">
    <source>
        <dbReference type="ARBA" id="ARBA00022692"/>
    </source>
</evidence>
<evidence type="ECO:0000256" key="7">
    <source>
        <dbReference type="SAM" id="Phobius"/>
    </source>
</evidence>
<comment type="subcellular location">
    <subcellularLocation>
        <location evidence="1">Endomembrane system</location>
        <topology evidence="1">Multi-pass membrane protein</topology>
    </subcellularLocation>
</comment>
<evidence type="ECO:0000256" key="1">
    <source>
        <dbReference type="ARBA" id="ARBA00004127"/>
    </source>
</evidence>
<keyword evidence="2" id="KW-0813">Transport</keyword>
<dbReference type="Pfam" id="PF04193">
    <property type="entry name" value="PQ-loop"/>
    <property type="match status" value="1"/>
</dbReference>
<feature type="transmembrane region" description="Helical" evidence="7">
    <location>
        <begin position="89"/>
        <end position="108"/>
    </location>
</feature>